<dbReference type="PROSITE" id="PS00061">
    <property type="entry name" value="ADH_SHORT"/>
    <property type="match status" value="1"/>
</dbReference>
<evidence type="ECO:0000256" key="1">
    <source>
        <dbReference type="ARBA" id="ARBA00022857"/>
    </source>
</evidence>
<dbReference type="PANTHER" id="PTHR43157:SF31">
    <property type="entry name" value="PHOSPHATIDYLINOSITOL-GLYCAN BIOSYNTHESIS CLASS F PROTEIN"/>
    <property type="match status" value="1"/>
</dbReference>
<evidence type="ECO:0000313" key="4">
    <source>
        <dbReference type="EMBL" id="KZL71676.1"/>
    </source>
</evidence>
<dbReference type="Gene3D" id="3.40.50.720">
    <property type="entry name" value="NAD(P)-binding Rossmann-like Domain"/>
    <property type="match status" value="1"/>
</dbReference>
<dbReference type="OrthoDB" id="191139at2759"/>
<dbReference type="InterPro" id="IPR036291">
    <property type="entry name" value="NAD(P)-bd_dom_sf"/>
</dbReference>
<evidence type="ECO:0000313" key="5">
    <source>
        <dbReference type="Proteomes" id="UP000076552"/>
    </source>
</evidence>
<comment type="similarity">
    <text evidence="3">Belongs to the short-chain dehydrogenases/reductases (SDR) family.</text>
</comment>
<evidence type="ECO:0000256" key="2">
    <source>
        <dbReference type="ARBA" id="ARBA00023002"/>
    </source>
</evidence>
<organism evidence="4 5">
    <name type="scientific">Colletotrichum tofieldiae</name>
    <dbReference type="NCBI Taxonomy" id="708197"/>
    <lineage>
        <taxon>Eukaryota</taxon>
        <taxon>Fungi</taxon>
        <taxon>Dikarya</taxon>
        <taxon>Ascomycota</taxon>
        <taxon>Pezizomycotina</taxon>
        <taxon>Sordariomycetes</taxon>
        <taxon>Hypocreomycetidae</taxon>
        <taxon>Glomerellales</taxon>
        <taxon>Glomerellaceae</taxon>
        <taxon>Colletotrichum</taxon>
        <taxon>Colletotrichum spaethianum species complex</taxon>
    </lineage>
</organism>
<keyword evidence="5" id="KW-1185">Reference proteome</keyword>
<comment type="caution">
    <text evidence="4">The sequence shown here is derived from an EMBL/GenBank/DDBJ whole genome shotgun (WGS) entry which is preliminary data.</text>
</comment>
<reference evidence="4 5" key="1">
    <citation type="submission" date="2015-06" db="EMBL/GenBank/DDBJ databases">
        <title>Survival trade-offs in plant roots during colonization by closely related pathogenic and mutualistic fungi.</title>
        <authorList>
            <person name="Hacquard S."/>
            <person name="Kracher B."/>
            <person name="Hiruma K."/>
            <person name="Weinman A."/>
            <person name="Muench P."/>
            <person name="Garrido Oter R."/>
            <person name="Ver Loren van Themaat E."/>
            <person name="Dallerey J.-F."/>
            <person name="Damm U."/>
            <person name="Henrissat B."/>
            <person name="Lespinet O."/>
            <person name="Thon M."/>
            <person name="Kemen E."/>
            <person name="McHardy A.C."/>
            <person name="Schulze-Lefert P."/>
            <person name="O'Connell R.J."/>
        </authorList>
    </citation>
    <scope>NUCLEOTIDE SEQUENCE [LARGE SCALE GENOMIC DNA]</scope>
    <source>
        <strain evidence="4 5">0861</strain>
    </source>
</reference>
<protein>
    <submittedName>
        <fullName evidence="4">WW domain-containing oxidoreductase</fullName>
    </submittedName>
</protein>
<dbReference type="PRINTS" id="PR00081">
    <property type="entry name" value="GDHRDH"/>
</dbReference>
<sequence>MVQTKLDNDTTGDDLVIQLSNEIKHKVILVTGVSPGGLGAWFVEAIAKVSPKLVILASRDVKKALAIVTRIKEAKDGVETRILHLDTASLKSVRRAADEIREFPEAIDVLVNNIGIMATPYSKTEDGFESQWQTNYLGPFLFTNLIIDKVLASGPDGRVVNVSSEGYRGGGVRYHDYNFHDGDSYNPWVAYAASKTALILYTKELARRLGKMGLTTVSICPGAVMTGLQSHGAMEVFGAVVSLYRMLGDPKGWSAPNVLAPDKGIRNHVYAAFAPEIKDCNGCYFFDLEKLAVAEQDMAPWAAGCLEAKKTWELSEKLLNQKFDI</sequence>
<evidence type="ECO:0000256" key="3">
    <source>
        <dbReference type="RuleBase" id="RU000363"/>
    </source>
</evidence>
<name>A0A161WKV2_9PEZI</name>
<accession>A0A161WKV2</accession>
<keyword evidence="2" id="KW-0560">Oxidoreductase</keyword>
<gene>
    <name evidence="4" type="ORF">CT0861_07359</name>
</gene>
<dbReference type="PANTHER" id="PTHR43157">
    <property type="entry name" value="PHOSPHATIDYLINOSITOL-GLYCAN BIOSYNTHESIS CLASS F PROTEIN-RELATED"/>
    <property type="match status" value="1"/>
</dbReference>
<dbReference type="GO" id="GO:0016491">
    <property type="term" value="F:oxidoreductase activity"/>
    <property type="evidence" value="ECO:0007669"/>
    <property type="project" value="UniProtKB-KW"/>
</dbReference>
<dbReference type="InterPro" id="IPR002347">
    <property type="entry name" value="SDR_fam"/>
</dbReference>
<proteinExistence type="inferred from homology"/>
<dbReference type="PRINTS" id="PR00080">
    <property type="entry name" value="SDRFAMILY"/>
</dbReference>
<dbReference type="AlphaFoldDB" id="A0A161WKV2"/>
<dbReference type="STRING" id="708197.A0A161WKV2"/>
<keyword evidence="1" id="KW-0521">NADP</keyword>
<dbReference type="Pfam" id="PF00106">
    <property type="entry name" value="adh_short"/>
    <property type="match status" value="2"/>
</dbReference>
<dbReference type="SUPFAM" id="SSF51735">
    <property type="entry name" value="NAD(P)-binding Rossmann-fold domains"/>
    <property type="match status" value="1"/>
</dbReference>
<dbReference type="Proteomes" id="UP000076552">
    <property type="component" value="Unassembled WGS sequence"/>
</dbReference>
<dbReference type="EMBL" id="LFIV01000068">
    <property type="protein sequence ID" value="KZL71676.1"/>
    <property type="molecule type" value="Genomic_DNA"/>
</dbReference>
<dbReference type="InterPro" id="IPR020904">
    <property type="entry name" value="Sc_DH/Rdtase_CS"/>
</dbReference>